<sequence length="149" mass="17390">MKKLVLGALLMVGMTAVAQEGKPLVRQQPLTAEQRENREQFQHKKMTAELNLDDKQQKALAEILNERTEKGKALREEHKANKENGVKLTPEQRKERRAEMEAFRDAQDDKIKKILRNDQLAQWEKMKAAEKAKRQEKMQRKAESIQKSE</sequence>
<reference evidence="3 4" key="1">
    <citation type="submission" date="2016-10" db="EMBL/GenBank/DDBJ databases">
        <authorList>
            <person name="de Groot N.N."/>
        </authorList>
    </citation>
    <scope>NUCLEOTIDE SEQUENCE [LARGE SCALE GENOMIC DNA]</scope>
    <source>
        <strain evidence="3 4">CGMCC 1.7031</strain>
    </source>
</reference>
<feature type="signal peptide" evidence="2">
    <location>
        <begin position="1"/>
        <end position="18"/>
    </location>
</feature>
<evidence type="ECO:0000256" key="1">
    <source>
        <dbReference type="SAM" id="MobiDB-lite"/>
    </source>
</evidence>
<feature type="region of interest" description="Disordered" evidence="1">
    <location>
        <begin position="126"/>
        <end position="149"/>
    </location>
</feature>
<dbReference type="STRING" id="490189.SAMN02927903_02517"/>
<protein>
    <recommendedName>
        <fullName evidence="5">LTXXQ motif family protein</fullName>
    </recommendedName>
</protein>
<evidence type="ECO:0000256" key="2">
    <source>
        <dbReference type="SAM" id="SignalP"/>
    </source>
</evidence>
<accession>A0A1G5J565</accession>
<organism evidence="3 4">
    <name type="scientific">Flavobacterium caeni</name>
    <dbReference type="NCBI Taxonomy" id="490189"/>
    <lineage>
        <taxon>Bacteria</taxon>
        <taxon>Pseudomonadati</taxon>
        <taxon>Bacteroidota</taxon>
        <taxon>Flavobacteriia</taxon>
        <taxon>Flavobacteriales</taxon>
        <taxon>Flavobacteriaceae</taxon>
        <taxon>Flavobacterium</taxon>
    </lineage>
</organism>
<dbReference type="AlphaFoldDB" id="A0A1G5J565"/>
<evidence type="ECO:0008006" key="5">
    <source>
        <dbReference type="Google" id="ProtNLM"/>
    </source>
</evidence>
<keyword evidence="2" id="KW-0732">Signal</keyword>
<feature type="region of interest" description="Disordered" evidence="1">
    <location>
        <begin position="70"/>
        <end position="104"/>
    </location>
</feature>
<feature type="chain" id="PRO_5011522850" description="LTXXQ motif family protein" evidence="2">
    <location>
        <begin position="19"/>
        <end position="149"/>
    </location>
</feature>
<dbReference type="OrthoDB" id="956918at2"/>
<dbReference type="Proteomes" id="UP000199354">
    <property type="component" value="Unassembled WGS sequence"/>
</dbReference>
<evidence type="ECO:0000313" key="3">
    <source>
        <dbReference type="EMBL" id="SCY82838.1"/>
    </source>
</evidence>
<name>A0A1G5J565_9FLAO</name>
<dbReference type="RefSeq" id="WP_091144500.1">
    <property type="nucleotide sequence ID" value="NZ_FMVF01000012.1"/>
</dbReference>
<gene>
    <name evidence="3" type="ORF">SAMN02927903_02517</name>
</gene>
<evidence type="ECO:0000313" key="4">
    <source>
        <dbReference type="Proteomes" id="UP000199354"/>
    </source>
</evidence>
<dbReference type="EMBL" id="FMVF01000012">
    <property type="protein sequence ID" value="SCY82838.1"/>
    <property type="molecule type" value="Genomic_DNA"/>
</dbReference>
<proteinExistence type="predicted"/>
<keyword evidence="4" id="KW-1185">Reference proteome</keyword>